<dbReference type="SUPFAM" id="SSF49879">
    <property type="entry name" value="SMAD/FHA domain"/>
    <property type="match status" value="1"/>
</dbReference>
<dbReference type="Pfam" id="PF00498">
    <property type="entry name" value="FHA"/>
    <property type="match status" value="1"/>
</dbReference>
<dbReference type="InterPro" id="IPR000253">
    <property type="entry name" value="FHA_dom"/>
</dbReference>
<dbReference type="InterPro" id="IPR050923">
    <property type="entry name" value="Cell_Proc_Reg/RNA_Proc"/>
</dbReference>
<evidence type="ECO:0000259" key="1">
    <source>
        <dbReference type="PROSITE" id="PS50006"/>
    </source>
</evidence>
<dbReference type="CDD" id="cd00060">
    <property type="entry name" value="FHA"/>
    <property type="match status" value="1"/>
</dbReference>
<dbReference type="InterPro" id="IPR008984">
    <property type="entry name" value="SMAD_FHA_dom_sf"/>
</dbReference>
<dbReference type="SMART" id="SM00240">
    <property type="entry name" value="FHA"/>
    <property type="match status" value="1"/>
</dbReference>
<reference evidence="2 3" key="1">
    <citation type="submission" date="2020-08" db="EMBL/GenBank/DDBJ databases">
        <title>Genome public.</title>
        <authorList>
            <person name="Liu C."/>
            <person name="Sun Q."/>
        </authorList>
    </citation>
    <scope>NUCLEOTIDE SEQUENCE [LARGE SCALE GENOMIC DNA]</scope>
    <source>
        <strain evidence="2 3">BX4</strain>
    </source>
</reference>
<dbReference type="RefSeq" id="WP_118588481.1">
    <property type="nucleotide sequence ID" value="NZ_JACOOZ010000003.1"/>
</dbReference>
<protein>
    <submittedName>
        <fullName evidence="2">SseB family protein</fullName>
    </submittedName>
</protein>
<keyword evidence="3" id="KW-1185">Reference proteome</keyword>
<dbReference type="Pfam" id="PF07179">
    <property type="entry name" value="SseB"/>
    <property type="match status" value="1"/>
</dbReference>
<evidence type="ECO:0000313" key="3">
    <source>
        <dbReference type="Proteomes" id="UP000597877"/>
    </source>
</evidence>
<evidence type="ECO:0000313" key="2">
    <source>
        <dbReference type="EMBL" id="MBC5667547.1"/>
    </source>
</evidence>
<dbReference type="EMBL" id="JACOOZ010000003">
    <property type="protein sequence ID" value="MBC5667547.1"/>
    <property type="molecule type" value="Genomic_DNA"/>
</dbReference>
<proteinExistence type="predicted"/>
<dbReference type="Gene3D" id="2.60.200.20">
    <property type="match status" value="1"/>
</dbReference>
<name>A0ABR7F1Q9_9FIRM</name>
<accession>A0ABR7F1Q9</accession>
<dbReference type="InterPro" id="IPR009839">
    <property type="entry name" value="SseB_N"/>
</dbReference>
<sequence>MGRNNIQLAYEIEDMIKKYNKKPEKKVKRKDIVNMLQNAEIIMAVRAGFDGCEIYDEVMEGVSMTPDIVKDGNRARLLPVFTSYEQIPEDYMNTFSLIRMAAMDAYTFMNDCEGLDGMVLNPFTEAHLELKKKKDLSKKTITRHYKKEEEPVRRPVAQQPEAMVIYNNKKYVINKSPFTIGRENANIVIPETYISKIHVVISYKDGKYRVADYASTNGTRVNGTLLKPKVYYELRDGYVIELSDKEKMIVYIN</sequence>
<dbReference type="PANTHER" id="PTHR23308">
    <property type="entry name" value="NUCLEAR INHIBITOR OF PROTEIN PHOSPHATASE-1"/>
    <property type="match status" value="1"/>
</dbReference>
<organism evidence="2 3">
    <name type="scientific">Eubacterium segne</name>
    <dbReference type="NCBI Taxonomy" id="2763045"/>
    <lineage>
        <taxon>Bacteria</taxon>
        <taxon>Bacillati</taxon>
        <taxon>Bacillota</taxon>
        <taxon>Clostridia</taxon>
        <taxon>Eubacteriales</taxon>
        <taxon>Eubacteriaceae</taxon>
        <taxon>Eubacterium</taxon>
    </lineage>
</organism>
<dbReference type="Proteomes" id="UP000597877">
    <property type="component" value="Unassembled WGS sequence"/>
</dbReference>
<feature type="domain" description="FHA" evidence="1">
    <location>
        <begin position="178"/>
        <end position="226"/>
    </location>
</feature>
<gene>
    <name evidence="2" type="ORF">H8S00_06075</name>
</gene>
<dbReference type="PROSITE" id="PS50006">
    <property type="entry name" value="FHA_DOMAIN"/>
    <property type="match status" value="1"/>
</dbReference>
<comment type="caution">
    <text evidence="2">The sequence shown here is derived from an EMBL/GenBank/DDBJ whole genome shotgun (WGS) entry which is preliminary data.</text>
</comment>